<dbReference type="EMBL" id="JAUKUD010000007">
    <property type="protein sequence ID" value="KAK0738083.1"/>
    <property type="molecule type" value="Genomic_DNA"/>
</dbReference>
<dbReference type="AlphaFoldDB" id="A0AA40BPS1"/>
<evidence type="ECO:0000313" key="3">
    <source>
        <dbReference type="EMBL" id="KAK0738083.1"/>
    </source>
</evidence>
<sequence>MEALRRISPSRFYTSLLIITIALLLLSGAACTEVYHALVIGDLTLQALVIGGLFSLFRAVVSELFTEDKAMLAKKAMLHIDPMRMEGLVAGDSLSEEDKNKFDAALLSLACYLLLARMATRLIGAMVQEVEYALSSMLEWFLLREEEGGSLREPLLTKQAEWTCCWCRALDSWLGSMSYKSEGGFRRQAGSLDKK</sequence>
<dbReference type="PROSITE" id="PS51257">
    <property type="entry name" value="PROKAR_LIPOPROTEIN"/>
    <property type="match status" value="1"/>
</dbReference>
<feature type="transmembrane region" description="Helical" evidence="1">
    <location>
        <begin position="47"/>
        <end position="65"/>
    </location>
</feature>
<feature type="chain" id="PRO_5041426029" evidence="2">
    <location>
        <begin position="32"/>
        <end position="195"/>
    </location>
</feature>
<accession>A0AA40BPS1</accession>
<protein>
    <submittedName>
        <fullName evidence="3">Uncharacterized protein</fullName>
    </submittedName>
</protein>
<keyword evidence="1" id="KW-0472">Membrane</keyword>
<evidence type="ECO:0000256" key="1">
    <source>
        <dbReference type="SAM" id="Phobius"/>
    </source>
</evidence>
<keyword evidence="4" id="KW-1185">Reference proteome</keyword>
<name>A0AA40BPS1_9PEZI</name>
<proteinExistence type="predicted"/>
<reference evidence="3" key="1">
    <citation type="submission" date="2023-06" db="EMBL/GenBank/DDBJ databases">
        <title>Genome-scale phylogeny and comparative genomics of the fungal order Sordariales.</title>
        <authorList>
            <consortium name="Lawrence Berkeley National Laboratory"/>
            <person name="Hensen N."/>
            <person name="Bonometti L."/>
            <person name="Westerberg I."/>
            <person name="Brannstrom I.O."/>
            <person name="Guillou S."/>
            <person name="Cros-Aarteil S."/>
            <person name="Calhoun S."/>
            <person name="Haridas S."/>
            <person name="Kuo A."/>
            <person name="Mondo S."/>
            <person name="Pangilinan J."/>
            <person name="Riley R."/>
            <person name="LaButti K."/>
            <person name="Andreopoulos B."/>
            <person name="Lipzen A."/>
            <person name="Chen C."/>
            <person name="Yanf M."/>
            <person name="Daum C."/>
            <person name="Ng V."/>
            <person name="Clum A."/>
            <person name="Steindorff A."/>
            <person name="Ohm R."/>
            <person name="Martin F."/>
            <person name="Silar P."/>
            <person name="Natvig D."/>
            <person name="Lalanne C."/>
            <person name="Gautier V."/>
            <person name="Ament-velasquez S.L."/>
            <person name="Kruys A."/>
            <person name="Hutchinson M.I."/>
            <person name="Powell A.J."/>
            <person name="Barry K."/>
            <person name="Miller A.N."/>
            <person name="Grigoriev I.V."/>
            <person name="Debuchy R."/>
            <person name="Gladieux P."/>
            <person name="Thoren M.H."/>
            <person name="Johannesson H."/>
        </authorList>
    </citation>
    <scope>NUCLEOTIDE SEQUENCE</scope>
    <source>
        <strain evidence="3">SMH3187-1</strain>
    </source>
</reference>
<evidence type="ECO:0000256" key="2">
    <source>
        <dbReference type="SAM" id="SignalP"/>
    </source>
</evidence>
<dbReference type="Proteomes" id="UP001172155">
    <property type="component" value="Unassembled WGS sequence"/>
</dbReference>
<comment type="caution">
    <text evidence="3">The sequence shown here is derived from an EMBL/GenBank/DDBJ whole genome shotgun (WGS) entry which is preliminary data.</text>
</comment>
<feature type="signal peptide" evidence="2">
    <location>
        <begin position="1"/>
        <end position="31"/>
    </location>
</feature>
<keyword evidence="1" id="KW-1133">Transmembrane helix</keyword>
<evidence type="ECO:0000313" key="4">
    <source>
        <dbReference type="Proteomes" id="UP001172155"/>
    </source>
</evidence>
<gene>
    <name evidence="3" type="ORF">B0T18DRAFT_394438</name>
</gene>
<keyword evidence="1" id="KW-0812">Transmembrane</keyword>
<organism evidence="3 4">
    <name type="scientific">Schizothecium vesticola</name>
    <dbReference type="NCBI Taxonomy" id="314040"/>
    <lineage>
        <taxon>Eukaryota</taxon>
        <taxon>Fungi</taxon>
        <taxon>Dikarya</taxon>
        <taxon>Ascomycota</taxon>
        <taxon>Pezizomycotina</taxon>
        <taxon>Sordariomycetes</taxon>
        <taxon>Sordariomycetidae</taxon>
        <taxon>Sordariales</taxon>
        <taxon>Schizotheciaceae</taxon>
        <taxon>Schizothecium</taxon>
    </lineage>
</organism>
<keyword evidence="2" id="KW-0732">Signal</keyword>